<organism evidence="1 2">
    <name type="scientific">Carnegiea gigantea</name>
    <dbReference type="NCBI Taxonomy" id="171969"/>
    <lineage>
        <taxon>Eukaryota</taxon>
        <taxon>Viridiplantae</taxon>
        <taxon>Streptophyta</taxon>
        <taxon>Embryophyta</taxon>
        <taxon>Tracheophyta</taxon>
        <taxon>Spermatophyta</taxon>
        <taxon>Magnoliopsida</taxon>
        <taxon>eudicotyledons</taxon>
        <taxon>Gunneridae</taxon>
        <taxon>Pentapetalae</taxon>
        <taxon>Caryophyllales</taxon>
        <taxon>Cactineae</taxon>
        <taxon>Cactaceae</taxon>
        <taxon>Cactoideae</taxon>
        <taxon>Echinocereeae</taxon>
        <taxon>Carnegiea</taxon>
    </lineage>
</organism>
<protein>
    <submittedName>
        <fullName evidence="1">Uncharacterized protein</fullName>
    </submittedName>
</protein>
<evidence type="ECO:0000313" key="2">
    <source>
        <dbReference type="Proteomes" id="UP001153076"/>
    </source>
</evidence>
<dbReference type="Proteomes" id="UP001153076">
    <property type="component" value="Unassembled WGS sequence"/>
</dbReference>
<dbReference type="EMBL" id="JAKOGI010000364">
    <property type="protein sequence ID" value="KAJ8436127.1"/>
    <property type="molecule type" value="Genomic_DNA"/>
</dbReference>
<evidence type="ECO:0000313" key="1">
    <source>
        <dbReference type="EMBL" id="KAJ8436127.1"/>
    </source>
</evidence>
<name>A0A9Q1K4B9_9CARY</name>
<gene>
    <name evidence="1" type="ORF">Cgig2_001154</name>
</gene>
<proteinExistence type="predicted"/>
<sequence>MKPIPKLPVTRFTLPLLGLLHPPSLNPGGQRGSHTSNASLRTSQWPFAVSLGALWIEWTRPNARAVQARSRSSHAAMKEHMLCQDVGKIYAGASSNLIKISTITGWRGNPTISKTGSIEVPPFFLSTTLPGALGAPRDGELADIPLEEEFVDNPSEEELADVLSEDELVDVLAKEEVELLDGSPDTRGRLGLNHSLCLEISDFLWIRNLFLNTEDARIGGILVTRP</sequence>
<reference evidence="1" key="1">
    <citation type="submission" date="2022-04" db="EMBL/GenBank/DDBJ databases">
        <title>Carnegiea gigantea Genome sequencing and assembly v2.</title>
        <authorList>
            <person name="Copetti D."/>
            <person name="Sanderson M.J."/>
            <person name="Burquez A."/>
            <person name="Wojciechowski M.F."/>
        </authorList>
    </citation>
    <scope>NUCLEOTIDE SEQUENCE</scope>
    <source>
        <strain evidence="1">SGP5-SGP5p</strain>
        <tissue evidence="1">Aerial part</tissue>
    </source>
</reference>
<keyword evidence="2" id="KW-1185">Reference proteome</keyword>
<accession>A0A9Q1K4B9</accession>
<dbReference type="AlphaFoldDB" id="A0A9Q1K4B9"/>
<comment type="caution">
    <text evidence="1">The sequence shown here is derived from an EMBL/GenBank/DDBJ whole genome shotgun (WGS) entry which is preliminary data.</text>
</comment>